<feature type="domain" description="Integrase catalytic" evidence="1">
    <location>
        <begin position="1"/>
        <end position="104"/>
    </location>
</feature>
<dbReference type="GO" id="GO:0015074">
    <property type="term" value="P:DNA integration"/>
    <property type="evidence" value="ECO:0007669"/>
    <property type="project" value="InterPro"/>
</dbReference>
<proteinExistence type="predicted"/>
<dbReference type="InterPro" id="IPR050900">
    <property type="entry name" value="Transposase_IS3/IS150/IS904"/>
</dbReference>
<reference evidence="2 3" key="1">
    <citation type="submission" date="2019-02" db="EMBL/GenBank/DDBJ databases">
        <title>Complete Genome Sequence and Methylome Analysis of free living Spirochaetas.</title>
        <authorList>
            <person name="Fomenkov A."/>
            <person name="Dubinina G."/>
            <person name="Leshcheva N."/>
            <person name="Mikheeva N."/>
            <person name="Grabovich M."/>
            <person name="Vincze T."/>
            <person name="Roberts R.J."/>
        </authorList>
    </citation>
    <scope>NUCLEOTIDE SEQUENCE [LARGE SCALE GENOMIC DNA]</scope>
    <source>
        <strain evidence="2 3">K2</strain>
    </source>
</reference>
<dbReference type="KEGG" id="ock:EXM22_10210"/>
<dbReference type="PANTHER" id="PTHR46889:SF4">
    <property type="entry name" value="TRANSPOSASE INSO FOR INSERTION SEQUENCE ELEMENT IS911B-RELATED"/>
    <property type="match status" value="1"/>
</dbReference>
<dbReference type="PROSITE" id="PS50994">
    <property type="entry name" value="INTEGRASE"/>
    <property type="match status" value="1"/>
</dbReference>
<evidence type="ECO:0000259" key="1">
    <source>
        <dbReference type="PROSITE" id="PS50994"/>
    </source>
</evidence>
<dbReference type="PANTHER" id="PTHR46889">
    <property type="entry name" value="TRANSPOSASE INSF FOR INSERTION SEQUENCE IS3B-RELATED"/>
    <property type="match status" value="1"/>
</dbReference>
<evidence type="ECO:0000313" key="3">
    <source>
        <dbReference type="Proteomes" id="UP000324209"/>
    </source>
</evidence>
<name>A0A5C1QJM7_9SPIO</name>
<dbReference type="InterPro" id="IPR036397">
    <property type="entry name" value="RNaseH_sf"/>
</dbReference>
<sequence>MTYVNIPGGIVYVVAIIDLYSRKILSLNVSNTMDTVFGMDALMQAIMGYGLPKIFNTDQGCQFTSNEFTSLLEGEMVRISMDGKVVLWIIFTLKNFRKVFIEVF</sequence>
<dbReference type="Gene3D" id="3.30.420.10">
    <property type="entry name" value="Ribonuclease H-like superfamily/Ribonuclease H"/>
    <property type="match status" value="1"/>
</dbReference>
<dbReference type="GO" id="GO:0003676">
    <property type="term" value="F:nucleic acid binding"/>
    <property type="evidence" value="ECO:0007669"/>
    <property type="project" value="InterPro"/>
</dbReference>
<protein>
    <recommendedName>
        <fullName evidence="1">Integrase catalytic domain-containing protein</fullName>
    </recommendedName>
</protein>
<dbReference type="Pfam" id="PF00665">
    <property type="entry name" value="rve"/>
    <property type="match status" value="1"/>
</dbReference>
<dbReference type="RefSeq" id="WP_149486423.1">
    <property type="nucleotide sequence ID" value="NZ_CP036150.1"/>
</dbReference>
<dbReference type="AlphaFoldDB" id="A0A5C1QJM7"/>
<dbReference type="OrthoDB" id="9787243at2"/>
<dbReference type="Proteomes" id="UP000324209">
    <property type="component" value="Chromosome"/>
</dbReference>
<dbReference type="EMBL" id="CP036150">
    <property type="protein sequence ID" value="QEN08343.1"/>
    <property type="molecule type" value="Genomic_DNA"/>
</dbReference>
<gene>
    <name evidence="2" type="ORF">EXM22_10210</name>
</gene>
<evidence type="ECO:0000313" key="2">
    <source>
        <dbReference type="EMBL" id="QEN08343.1"/>
    </source>
</evidence>
<dbReference type="InterPro" id="IPR012337">
    <property type="entry name" value="RNaseH-like_sf"/>
</dbReference>
<organism evidence="2 3">
    <name type="scientific">Oceanispirochaeta crateris</name>
    <dbReference type="NCBI Taxonomy" id="2518645"/>
    <lineage>
        <taxon>Bacteria</taxon>
        <taxon>Pseudomonadati</taxon>
        <taxon>Spirochaetota</taxon>
        <taxon>Spirochaetia</taxon>
        <taxon>Spirochaetales</taxon>
        <taxon>Spirochaetaceae</taxon>
        <taxon>Oceanispirochaeta</taxon>
    </lineage>
</organism>
<keyword evidence="3" id="KW-1185">Reference proteome</keyword>
<dbReference type="InterPro" id="IPR001584">
    <property type="entry name" value="Integrase_cat-core"/>
</dbReference>
<accession>A0A5C1QJM7</accession>
<dbReference type="SUPFAM" id="SSF53098">
    <property type="entry name" value="Ribonuclease H-like"/>
    <property type="match status" value="1"/>
</dbReference>